<dbReference type="OrthoDB" id="452776at2"/>
<keyword evidence="1" id="KW-0732">Signal</keyword>
<sequence length="843" mass="88270">MCQNILNLILLAGLLGCCKPLSPVMAQVIPDNSLGNENSIMTPNVTVKEALADLIEGGAIRDNNLFHSFSEFNIDNGSRVYFASPDGIANILTRVTGNNISEIFGTLGVDGAANLFLLNPNGIVFGENASLDVNGSFLATTAESYIFNNGLEFSATQANAAPLLTINLTPGLQMGSNSGSIVVQNQGHRLTGGSLSPLMFNETATGLQVQEGQTLGLVGAEINLNGGIIRVPGGNIQLLSIAEGRVQYDDSDQTWQLDSSEVSRFADIELSNKAFLDTSGAITGNIQLQGKNISLKEASAISIQNLGVQPSGEITLDATDTIALSDSVRNAPDTTTSSGTITGVMVSRLITDTLGMEQGGNIIVSGDNLLISDGGSISALSFSNADTGKIDVNINHSIKIQKFSLLNPVLASNISTAVLGDGNAQELNVLARNINLLEGGAIFSTSLGSGNGGEVNVNVNDSLVLNGLSPLASVGSFIGHAAFSTGNSGNLNLNVARLSLSNGGAISSSTFAEGNAGQMTINASEYIEINNIISNPEIFTGIASRSTVLDSPITSIFDLPNQSNGNSGSITINTPKLTIKNNGIISLNNRGIGNSGNLTINTEQLVLDNQSSLAAFSTSGQGGNINLNIEDSLLLRQASVITAETTGTFANSQSSINGGNISINADLVTLLENSQINADALEGNGGNISIVTQGFLASPDSEVSASSRFGLDGNVDIETLTSDRLIELEKLPIKPIDATQQMTTGCSVSNDFALIGKGGLTENPTQDIRGQALWQDLRRLEFHSKSQINWQPSFIPQQQKSFREANAWEVNQQGNLELIIDEQAVVVTNALAKLQNCFMTNYP</sequence>
<dbReference type="InterPro" id="IPR011050">
    <property type="entry name" value="Pectin_lyase_fold/virulence"/>
</dbReference>
<protein>
    <submittedName>
        <fullName evidence="3">Filamentous hemagglutinin family N-terminal domain protein</fullName>
    </submittedName>
</protein>
<evidence type="ECO:0000259" key="2">
    <source>
        <dbReference type="SMART" id="SM00912"/>
    </source>
</evidence>
<proteinExistence type="predicted"/>
<dbReference type="SMART" id="SM00912">
    <property type="entry name" value="Haemagg_act"/>
    <property type="match status" value="1"/>
</dbReference>
<evidence type="ECO:0000313" key="3">
    <source>
        <dbReference type="EMBL" id="VEP12861.1"/>
    </source>
</evidence>
<evidence type="ECO:0000313" key="4">
    <source>
        <dbReference type="Proteomes" id="UP000320055"/>
    </source>
</evidence>
<dbReference type="Gene3D" id="2.160.20.10">
    <property type="entry name" value="Single-stranded right-handed beta-helix, Pectin lyase-like"/>
    <property type="match status" value="2"/>
</dbReference>
<dbReference type="Pfam" id="PF05860">
    <property type="entry name" value="TPS"/>
    <property type="match status" value="1"/>
</dbReference>
<dbReference type="SUPFAM" id="SSF51126">
    <property type="entry name" value="Pectin lyase-like"/>
    <property type="match status" value="3"/>
</dbReference>
<dbReference type="AlphaFoldDB" id="A0A563VN61"/>
<dbReference type="EMBL" id="CAACVJ010000078">
    <property type="protein sequence ID" value="VEP12861.1"/>
    <property type="molecule type" value="Genomic_DNA"/>
</dbReference>
<feature type="signal peptide" evidence="1">
    <location>
        <begin position="1"/>
        <end position="26"/>
    </location>
</feature>
<gene>
    <name evidence="3" type="ORF">H1P_1690010</name>
</gene>
<accession>A0A563VN61</accession>
<dbReference type="Proteomes" id="UP000320055">
    <property type="component" value="Unassembled WGS sequence"/>
</dbReference>
<evidence type="ECO:0000256" key="1">
    <source>
        <dbReference type="SAM" id="SignalP"/>
    </source>
</evidence>
<keyword evidence="4" id="KW-1185">Reference proteome</keyword>
<name>A0A563VN61_9CYAN</name>
<organism evidence="3 4">
    <name type="scientific">Hyella patelloides LEGE 07179</name>
    <dbReference type="NCBI Taxonomy" id="945734"/>
    <lineage>
        <taxon>Bacteria</taxon>
        <taxon>Bacillati</taxon>
        <taxon>Cyanobacteriota</taxon>
        <taxon>Cyanophyceae</taxon>
        <taxon>Pleurocapsales</taxon>
        <taxon>Hyellaceae</taxon>
        <taxon>Hyella</taxon>
    </lineage>
</organism>
<dbReference type="NCBIfam" id="TIGR01901">
    <property type="entry name" value="adhes_NPXG"/>
    <property type="match status" value="1"/>
</dbReference>
<reference evidence="3 4" key="1">
    <citation type="submission" date="2019-01" db="EMBL/GenBank/DDBJ databases">
        <authorList>
            <person name="Brito A."/>
        </authorList>
    </citation>
    <scope>NUCLEOTIDE SEQUENCE [LARGE SCALE GENOMIC DNA]</scope>
    <source>
        <strain evidence="3">1</strain>
    </source>
</reference>
<dbReference type="InterPro" id="IPR012334">
    <property type="entry name" value="Pectin_lyas_fold"/>
</dbReference>
<feature type="domain" description="Filamentous haemagglutinin FhaB/tRNA nuclease CdiA-like TPS" evidence="2">
    <location>
        <begin position="35"/>
        <end position="148"/>
    </location>
</feature>
<dbReference type="InterPro" id="IPR008638">
    <property type="entry name" value="FhaB/CdiA-like_TPS"/>
</dbReference>
<feature type="chain" id="PRO_5021803705" evidence="1">
    <location>
        <begin position="27"/>
        <end position="843"/>
    </location>
</feature>